<dbReference type="InterPro" id="IPR011006">
    <property type="entry name" value="CheY-like_superfamily"/>
</dbReference>
<protein>
    <recommendedName>
        <fullName evidence="3">Response regulatory domain-containing protein</fullName>
    </recommendedName>
</protein>
<dbReference type="CDD" id="cd17546">
    <property type="entry name" value="REC_hyHK_CKI1_RcsC-like"/>
    <property type="match status" value="1"/>
</dbReference>
<dbReference type="AlphaFoldDB" id="X1IIN9"/>
<comment type="caution">
    <text evidence="4">The sequence shown here is derived from an EMBL/GenBank/DDBJ whole genome shotgun (WGS) entry which is preliminary data.</text>
</comment>
<evidence type="ECO:0000259" key="3">
    <source>
        <dbReference type="PROSITE" id="PS50110"/>
    </source>
</evidence>
<name>X1IIN9_9ZZZZ</name>
<dbReference type="Gene3D" id="3.30.565.10">
    <property type="entry name" value="Histidine kinase-like ATPase, C-terminal domain"/>
    <property type="match status" value="1"/>
</dbReference>
<dbReference type="SMART" id="SM00448">
    <property type="entry name" value="REC"/>
    <property type="match status" value="1"/>
</dbReference>
<evidence type="ECO:0000256" key="1">
    <source>
        <dbReference type="ARBA" id="ARBA00022553"/>
    </source>
</evidence>
<proteinExistence type="predicted"/>
<dbReference type="SUPFAM" id="SSF52172">
    <property type="entry name" value="CheY-like"/>
    <property type="match status" value="1"/>
</dbReference>
<feature type="non-terminal residue" evidence="4">
    <location>
        <position position="261"/>
    </location>
</feature>
<keyword evidence="2" id="KW-0902">Two-component regulatory system</keyword>
<accession>X1IIN9</accession>
<dbReference type="GO" id="GO:0000160">
    <property type="term" value="P:phosphorelay signal transduction system"/>
    <property type="evidence" value="ECO:0007669"/>
    <property type="project" value="UniProtKB-KW"/>
</dbReference>
<organism evidence="4">
    <name type="scientific">marine sediment metagenome</name>
    <dbReference type="NCBI Taxonomy" id="412755"/>
    <lineage>
        <taxon>unclassified sequences</taxon>
        <taxon>metagenomes</taxon>
        <taxon>ecological metagenomes</taxon>
    </lineage>
</organism>
<dbReference type="PANTHER" id="PTHR45339:SF1">
    <property type="entry name" value="HYBRID SIGNAL TRANSDUCTION HISTIDINE KINASE J"/>
    <property type="match status" value="1"/>
</dbReference>
<dbReference type="Pfam" id="PF00072">
    <property type="entry name" value="Response_reg"/>
    <property type="match status" value="1"/>
</dbReference>
<evidence type="ECO:0000313" key="4">
    <source>
        <dbReference type="EMBL" id="GAH69115.1"/>
    </source>
</evidence>
<dbReference type="PANTHER" id="PTHR45339">
    <property type="entry name" value="HYBRID SIGNAL TRANSDUCTION HISTIDINE KINASE J"/>
    <property type="match status" value="1"/>
</dbReference>
<dbReference type="SUPFAM" id="SSF55874">
    <property type="entry name" value="ATPase domain of HSP90 chaperone/DNA topoisomerase II/histidine kinase"/>
    <property type="match status" value="1"/>
</dbReference>
<dbReference type="InterPro" id="IPR036890">
    <property type="entry name" value="HATPase_C_sf"/>
</dbReference>
<keyword evidence="1" id="KW-0597">Phosphoprotein</keyword>
<feature type="domain" description="Response regulatory" evidence="3">
    <location>
        <begin position="63"/>
        <end position="179"/>
    </location>
</feature>
<dbReference type="Gene3D" id="3.40.50.2300">
    <property type="match status" value="1"/>
</dbReference>
<feature type="non-terminal residue" evidence="4">
    <location>
        <position position="1"/>
    </location>
</feature>
<dbReference type="InterPro" id="IPR001789">
    <property type="entry name" value="Sig_transdc_resp-reg_receiver"/>
</dbReference>
<dbReference type="PROSITE" id="PS50110">
    <property type="entry name" value="RESPONSE_REGULATORY"/>
    <property type="match status" value="1"/>
</dbReference>
<dbReference type="EMBL" id="BARU01032269">
    <property type="protein sequence ID" value="GAH69115.1"/>
    <property type="molecule type" value="Genomic_DNA"/>
</dbReference>
<gene>
    <name evidence="4" type="ORF">S03H2_50909</name>
</gene>
<sequence>LGLSISRQYVNLMGGDLTVRSELGQGSLFQFDLLVELAGGTELEGETRHKRVLALETGQPVYRLLIAEDNESNRQLLVKLLEPLGFAVKEAVNGQVAVQIWEQWKPDLIWMDMRMPVMDGHQAIMHIKGTAKGQDTVIIALTASAFEEERERVLFEGCDDFVRKPFREGEIFNMLVKYLDVRFVYEEPVEYPASSHGQEEVQAPTDLGEIPSNLIADLQEATITADMTQILKSIEQISLHNPAAAERLADYAHNFEYKKIL</sequence>
<evidence type="ECO:0000256" key="2">
    <source>
        <dbReference type="ARBA" id="ARBA00023012"/>
    </source>
</evidence>
<reference evidence="4" key="1">
    <citation type="journal article" date="2014" name="Front. Microbiol.">
        <title>High frequency of phylogenetically diverse reductive dehalogenase-homologous genes in deep subseafloor sedimentary metagenomes.</title>
        <authorList>
            <person name="Kawai M."/>
            <person name="Futagami T."/>
            <person name="Toyoda A."/>
            <person name="Takaki Y."/>
            <person name="Nishi S."/>
            <person name="Hori S."/>
            <person name="Arai W."/>
            <person name="Tsubouchi T."/>
            <person name="Morono Y."/>
            <person name="Uchiyama I."/>
            <person name="Ito T."/>
            <person name="Fujiyama A."/>
            <person name="Inagaki F."/>
            <person name="Takami H."/>
        </authorList>
    </citation>
    <scope>NUCLEOTIDE SEQUENCE</scope>
    <source>
        <strain evidence="4">Expedition CK06-06</strain>
    </source>
</reference>